<comment type="caution">
    <text evidence="1">The sequence shown here is derived from an EMBL/GenBank/DDBJ whole genome shotgun (WGS) entry which is preliminary data.</text>
</comment>
<keyword evidence="2" id="KW-1185">Reference proteome</keyword>
<proteinExistence type="predicted"/>
<gene>
    <name evidence="1" type="ORF">FCALED_LOCUS17884</name>
</gene>
<dbReference type="AlphaFoldDB" id="A0A9N9P021"/>
<protein>
    <submittedName>
        <fullName evidence="1">2560_t:CDS:1</fullName>
    </submittedName>
</protein>
<accession>A0A9N9P021</accession>
<reference evidence="1" key="1">
    <citation type="submission" date="2021-06" db="EMBL/GenBank/DDBJ databases">
        <authorList>
            <person name="Kallberg Y."/>
            <person name="Tangrot J."/>
            <person name="Rosling A."/>
        </authorList>
    </citation>
    <scope>NUCLEOTIDE SEQUENCE</scope>
    <source>
        <strain evidence="1">UK204</strain>
    </source>
</reference>
<organism evidence="1 2">
    <name type="scientific">Funneliformis caledonium</name>
    <dbReference type="NCBI Taxonomy" id="1117310"/>
    <lineage>
        <taxon>Eukaryota</taxon>
        <taxon>Fungi</taxon>
        <taxon>Fungi incertae sedis</taxon>
        <taxon>Mucoromycota</taxon>
        <taxon>Glomeromycotina</taxon>
        <taxon>Glomeromycetes</taxon>
        <taxon>Glomerales</taxon>
        <taxon>Glomeraceae</taxon>
        <taxon>Funneliformis</taxon>
    </lineage>
</organism>
<evidence type="ECO:0000313" key="1">
    <source>
        <dbReference type="EMBL" id="CAG8776930.1"/>
    </source>
</evidence>
<sequence length="76" mass="8948">LKISFIHLDFQNIRERGLWKQHKVRKQGLSNILSAENLLINITKIYQDVYKNFETNVYINITLRVSEAIDIEDADS</sequence>
<dbReference type="EMBL" id="CAJVPQ010030491">
    <property type="protein sequence ID" value="CAG8776930.1"/>
    <property type="molecule type" value="Genomic_DNA"/>
</dbReference>
<name>A0A9N9P021_9GLOM</name>
<evidence type="ECO:0000313" key="2">
    <source>
        <dbReference type="Proteomes" id="UP000789570"/>
    </source>
</evidence>
<dbReference type="Proteomes" id="UP000789570">
    <property type="component" value="Unassembled WGS sequence"/>
</dbReference>
<feature type="non-terminal residue" evidence="1">
    <location>
        <position position="1"/>
    </location>
</feature>
<feature type="non-terminal residue" evidence="1">
    <location>
        <position position="76"/>
    </location>
</feature>